<sequence length="219" mass="23248">MDRRADETPPAVKGAAAREGTPDAPAAEAVASAAGADPTDGADRADGADPVTAAEATGVAVGGAGGAAGELRALDMAAAPMAVRPCSIAAALEILGERWSLLALREMAYGVHRFARIAGYTGASRDILADRLRKLEEAGVVERRRYSEHPPRYEYHLTRAGRELFPLMFSLLRWGDRWAVDTPAVDLRHDCGQVADADLVCAHCGDPVTRESLTPVRHR</sequence>
<keyword evidence="3" id="KW-0804">Transcription</keyword>
<feature type="domain" description="HTH hxlR-type" evidence="5">
    <location>
        <begin position="86"/>
        <end position="183"/>
    </location>
</feature>
<gene>
    <name evidence="6" type="ORF">SAMN05216223_10689</name>
</gene>
<dbReference type="SUPFAM" id="SSF46785">
    <property type="entry name" value="Winged helix' DNA-binding domain"/>
    <property type="match status" value="1"/>
</dbReference>
<dbReference type="Gene3D" id="1.10.10.10">
    <property type="entry name" value="Winged helix-like DNA-binding domain superfamily/Winged helix DNA-binding domain"/>
    <property type="match status" value="1"/>
</dbReference>
<dbReference type="RefSeq" id="WP_235032109.1">
    <property type="nucleotide sequence ID" value="NZ_FNVU01000006.1"/>
</dbReference>
<evidence type="ECO:0000313" key="6">
    <source>
        <dbReference type="EMBL" id="SEG53853.1"/>
    </source>
</evidence>
<evidence type="ECO:0000256" key="4">
    <source>
        <dbReference type="SAM" id="MobiDB-lite"/>
    </source>
</evidence>
<protein>
    <submittedName>
        <fullName evidence="6">Transcriptional regulator, HxlR family</fullName>
    </submittedName>
</protein>
<dbReference type="PANTHER" id="PTHR33204">
    <property type="entry name" value="TRANSCRIPTIONAL REGULATOR, MARR FAMILY"/>
    <property type="match status" value="1"/>
</dbReference>
<dbReference type="InterPro" id="IPR036388">
    <property type="entry name" value="WH-like_DNA-bd_sf"/>
</dbReference>
<feature type="compositionally biased region" description="Low complexity" evidence="4">
    <location>
        <begin position="24"/>
        <end position="36"/>
    </location>
</feature>
<keyword evidence="1" id="KW-0805">Transcription regulation</keyword>
<dbReference type="InterPro" id="IPR036390">
    <property type="entry name" value="WH_DNA-bd_sf"/>
</dbReference>
<accession>A0A1H6AZ05</accession>
<evidence type="ECO:0000256" key="1">
    <source>
        <dbReference type="ARBA" id="ARBA00023015"/>
    </source>
</evidence>
<evidence type="ECO:0000256" key="2">
    <source>
        <dbReference type="ARBA" id="ARBA00023125"/>
    </source>
</evidence>
<dbReference type="GO" id="GO:0003677">
    <property type="term" value="F:DNA binding"/>
    <property type="evidence" value="ECO:0007669"/>
    <property type="project" value="UniProtKB-KW"/>
</dbReference>
<dbReference type="PROSITE" id="PS51118">
    <property type="entry name" value="HTH_HXLR"/>
    <property type="match status" value="1"/>
</dbReference>
<dbReference type="InterPro" id="IPR002577">
    <property type="entry name" value="HTH_HxlR"/>
</dbReference>
<evidence type="ECO:0000313" key="7">
    <source>
        <dbReference type="Proteomes" id="UP000236754"/>
    </source>
</evidence>
<organism evidence="6 7">
    <name type="scientific">Actinacidiphila yanglinensis</name>
    <dbReference type="NCBI Taxonomy" id="310779"/>
    <lineage>
        <taxon>Bacteria</taxon>
        <taxon>Bacillati</taxon>
        <taxon>Actinomycetota</taxon>
        <taxon>Actinomycetes</taxon>
        <taxon>Kitasatosporales</taxon>
        <taxon>Streptomycetaceae</taxon>
        <taxon>Actinacidiphila</taxon>
    </lineage>
</organism>
<keyword evidence="7" id="KW-1185">Reference proteome</keyword>
<dbReference type="PANTHER" id="PTHR33204:SF18">
    <property type="entry name" value="TRANSCRIPTIONAL REGULATORY PROTEIN"/>
    <property type="match status" value="1"/>
</dbReference>
<evidence type="ECO:0000256" key="3">
    <source>
        <dbReference type="ARBA" id="ARBA00023163"/>
    </source>
</evidence>
<feature type="region of interest" description="Disordered" evidence="4">
    <location>
        <begin position="1"/>
        <end position="48"/>
    </location>
</feature>
<reference evidence="6 7" key="1">
    <citation type="submission" date="2016-10" db="EMBL/GenBank/DDBJ databases">
        <authorList>
            <person name="de Groot N.N."/>
        </authorList>
    </citation>
    <scope>NUCLEOTIDE SEQUENCE [LARGE SCALE GENOMIC DNA]</scope>
    <source>
        <strain evidence="6 7">CGMCC 4.2023</strain>
    </source>
</reference>
<dbReference type="Pfam" id="PF01638">
    <property type="entry name" value="HxlR"/>
    <property type="match status" value="1"/>
</dbReference>
<proteinExistence type="predicted"/>
<name>A0A1H6AZ05_9ACTN</name>
<dbReference type="EMBL" id="FNVU01000006">
    <property type="protein sequence ID" value="SEG53853.1"/>
    <property type="molecule type" value="Genomic_DNA"/>
</dbReference>
<evidence type="ECO:0000259" key="5">
    <source>
        <dbReference type="PROSITE" id="PS51118"/>
    </source>
</evidence>
<dbReference type="AlphaFoldDB" id="A0A1H6AZ05"/>
<keyword evidence="2" id="KW-0238">DNA-binding</keyword>
<dbReference type="Proteomes" id="UP000236754">
    <property type="component" value="Unassembled WGS sequence"/>
</dbReference>